<dbReference type="AlphaFoldDB" id="A0A8C7Y9M8"/>
<reference evidence="6" key="2">
    <citation type="submission" date="2025-09" db="UniProtKB">
        <authorList>
            <consortium name="Ensembl"/>
        </authorList>
    </citation>
    <scope>IDENTIFICATION</scope>
</reference>
<evidence type="ECO:0000256" key="4">
    <source>
        <dbReference type="PROSITE-ProRule" id="PRU00191"/>
    </source>
</evidence>
<dbReference type="Ensembl" id="ENSOSIT00000025681.1">
    <property type="protein sequence ID" value="ENSOSIP00000024325.1"/>
    <property type="gene ID" value="ENSOSIG00000012779.1"/>
</dbReference>
<dbReference type="InterPro" id="IPR052123">
    <property type="entry name" value="Non-rcpt_Tyr_Phosphatase"/>
</dbReference>
<dbReference type="GO" id="GO:0001784">
    <property type="term" value="F:phosphotyrosine residue binding"/>
    <property type="evidence" value="ECO:0007669"/>
    <property type="project" value="TreeGrafter"/>
</dbReference>
<dbReference type="GO" id="GO:0005737">
    <property type="term" value="C:cytoplasm"/>
    <property type="evidence" value="ECO:0007669"/>
    <property type="project" value="TreeGrafter"/>
</dbReference>
<evidence type="ECO:0000256" key="1">
    <source>
        <dbReference type="ARBA" id="ARBA00013064"/>
    </source>
</evidence>
<dbReference type="SUPFAM" id="SSF55550">
    <property type="entry name" value="SH2 domain"/>
    <property type="match status" value="1"/>
</dbReference>
<dbReference type="PRINTS" id="PR00401">
    <property type="entry name" value="SH2DOMAIN"/>
</dbReference>
<keyword evidence="7" id="KW-1185">Reference proteome</keyword>
<feature type="domain" description="SH2" evidence="5">
    <location>
        <begin position="2"/>
        <end position="40"/>
    </location>
</feature>
<evidence type="ECO:0000313" key="7">
    <source>
        <dbReference type="Proteomes" id="UP000694383"/>
    </source>
</evidence>
<keyword evidence="4" id="KW-0727">SH2 domain</keyword>
<dbReference type="EC" id="3.1.3.48" evidence="1"/>
<dbReference type="GO" id="GO:0035556">
    <property type="term" value="P:intracellular signal transduction"/>
    <property type="evidence" value="ECO:0007669"/>
    <property type="project" value="TreeGrafter"/>
</dbReference>
<dbReference type="Gene3D" id="3.30.505.10">
    <property type="entry name" value="SH2 domain"/>
    <property type="match status" value="1"/>
</dbReference>
<accession>A0A8C7Y9M8</accession>
<dbReference type="PROSITE" id="PS50001">
    <property type="entry name" value="SH2"/>
    <property type="match status" value="1"/>
</dbReference>
<dbReference type="GO" id="GO:0000278">
    <property type="term" value="P:mitotic cell cycle"/>
    <property type="evidence" value="ECO:0007669"/>
    <property type="project" value="TreeGrafter"/>
</dbReference>
<evidence type="ECO:0000259" key="5">
    <source>
        <dbReference type="PROSITE" id="PS50001"/>
    </source>
</evidence>
<evidence type="ECO:0000256" key="2">
    <source>
        <dbReference type="ARBA" id="ARBA00022801"/>
    </source>
</evidence>
<dbReference type="GO" id="GO:0004726">
    <property type="term" value="F:non-membrane spanning protein tyrosine phosphatase activity"/>
    <property type="evidence" value="ECO:0007669"/>
    <property type="project" value="TreeGrafter"/>
</dbReference>
<name>A0A8C7Y9M8_9TELE</name>
<reference evidence="6" key="1">
    <citation type="submission" date="2025-08" db="UniProtKB">
        <authorList>
            <consortium name="Ensembl"/>
        </authorList>
    </citation>
    <scope>IDENTIFICATION</scope>
</reference>
<keyword evidence="2" id="KW-0378">Hydrolase</keyword>
<protein>
    <recommendedName>
        <fullName evidence="1">protein-tyrosine-phosphatase</fullName>
        <ecNumber evidence="1">3.1.3.48</ecNumber>
    </recommendedName>
</protein>
<dbReference type="GO" id="GO:0030154">
    <property type="term" value="P:cell differentiation"/>
    <property type="evidence" value="ECO:0007669"/>
    <property type="project" value="TreeGrafter"/>
</dbReference>
<sequence>MWFHPNITGIEAEQLLLTRGVHGSFLARPSKSNPGDFTLSKICWAGPKSSSSAPF</sequence>
<dbReference type="PANTHER" id="PTHR46257">
    <property type="entry name" value="TYROSINE-PROTEIN PHOSPHATASE CORKSCREW"/>
    <property type="match status" value="1"/>
</dbReference>
<dbReference type="GeneTree" id="ENSGT00940000177505"/>
<dbReference type="PANTHER" id="PTHR46257:SF2">
    <property type="entry name" value="TYROSINE-PROTEIN PHOSPHATASE NON-RECEPTOR TYPE"/>
    <property type="match status" value="1"/>
</dbReference>
<evidence type="ECO:0000256" key="3">
    <source>
        <dbReference type="ARBA" id="ARBA00022912"/>
    </source>
</evidence>
<dbReference type="Pfam" id="PF00017">
    <property type="entry name" value="SH2"/>
    <property type="match status" value="1"/>
</dbReference>
<dbReference type="InterPro" id="IPR000980">
    <property type="entry name" value="SH2"/>
</dbReference>
<proteinExistence type="predicted"/>
<dbReference type="InterPro" id="IPR036860">
    <property type="entry name" value="SH2_dom_sf"/>
</dbReference>
<organism evidence="6 7">
    <name type="scientific">Oryzias sinensis</name>
    <name type="common">Chinese medaka</name>
    <dbReference type="NCBI Taxonomy" id="183150"/>
    <lineage>
        <taxon>Eukaryota</taxon>
        <taxon>Metazoa</taxon>
        <taxon>Chordata</taxon>
        <taxon>Craniata</taxon>
        <taxon>Vertebrata</taxon>
        <taxon>Euteleostomi</taxon>
        <taxon>Actinopterygii</taxon>
        <taxon>Neopterygii</taxon>
        <taxon>Teleostei</taxon>
        <taxon>Neoteleostei</taxon>
        <taxon>Acanthomorphata</taxon>
        <taxon>Ovalentaria</taxon>
        <taxon>Atherinomorphae</taxon>
        <taxon>Beloniformes</taxon>
        <taxon>Adrianichthyidae</taxon>
        <taxon>Oryziinae</taxon>
        <taxon>Oryzias</taxon>
    </lineage>
</organism>
<keyword evidence="3" id="KW-0904">Protein phosphatase</keyword>
<dbReference type="Proteomes" id="UP000694383">
    <property type="component" value="Unplaced"/>
</dbReference>
<evidence type="ECO:0000313" key="6">
    <source>
        <dbReference type="Ensembl" id="ENSOSIP00000024325.1"/>
    </source>
</evidence>